<dbReference type="CDD" id="cd17477">
    <property type="entry name" value="MFS_YcaD_like"/>
    <property type="match status" value="1"/>
</dbReference>
<dbReference type="InterPro" id="IPR036259">
    <property type="entry name" value="MFS_trans_sf"/>
</dbReference>
<feature type="transmembrane region" description="Helical" evidence="4">
    <location>
        <begin position="322"/>
        <end position="343"/>
    </location>
</feature>
<accession>A0A1I4UUY7</accession>
<evidence type="ECO:0000313" key="7">
    <source>
        <dbReference type="Proteomes" id="UP000199470"/>
    </source>
</evidence>
<dbReference type="STRING" id="758825.SAMN02982985_05815"/>
<dbReference type="InterPro" id="IPR047200">
    <property type="entry name" value="MFS_YcaD-like"/>
</dbReference>
<evidence type="ECO:0000256" key="1">
    <source>
        <dbReference type="ARBA" id="ARBA00022692"/>
    </source>
</evidence>
<feature type="transmembrane region" description="Helical" evidence="4">
    <location>
        <begin position="289"/>
        <end position="310"/>
    </location>
</feature>
<feature type="domain" description="Major facilitator superfamily (MFS) profile" evidence="5">
    <location>
        <begin position="8"/>
        <end position="376"/>
    </location>
</feature>
<sequence length="390" mass="40827">MKSMPWKDFFALAISIGVVGLGLGATTPLTALTLDQRGVGTDIVGLITAASAIGILASAPFVARLVARFGPRGGMLLSVWAAALSTALMELTDNLTLWALLRFVFGAAMGVLFTIGEAWVNRLAPGNSRGKVVAMYTTSFTLFQLVGPALVAAFESKIDWPFAACGAMFLLALPGLGLISNADTGHQDDPHVAWQLVLPRMPMIVAGAAFFALFDTLALSLLPLYALRHGIPTELALLSATVVLVGDTALQFPLGWLADRVGRARVHTGCGVVVCLLLPALPFAAATPWLWWTLLLLLGAAAGGTYMLALVACGERFHGQSLVAASAVVNASWGITSSGGPMLTGVLMQTAGINALPAVLWVGGALFLASAWWERRKGFNLPAKEVDPPI</sequence>
<organism evidence="6 7">
    <name type="scientific">Rugamonas rubra</name>
    <dbReference type="NCBI Taxonomy" id="758825"/>
    <lineage>
        <taxon>Bacteria</taxon>
        <taxon>Pseudomonadati</taxon>
        <taxon>Pseudomonadota</taxon>
        <taxon>Betaproteobacteria</taxon>
        <taxon>Burkholderiales</taxon>
        <taxon>Oxalobacteraceae</taxon>
        <taxon>Telluria group</taxon>
        <taxon>Rugamonas</taxon>
    </lineage>
</organism>
<feature type="transmembrane region" description="Helical" evidence="4">
    <location>
        <begin position="264"/>
        <end position="283"/>
    </location>
</feature>
<dbReference type="GO" id="GO:0022857">
    <property type="term" value="F:transmembrane transporter activity"/>
    <property type="evidence" value="ECO:0007669"/>
    <property type="project" value="InterPro"/>
</dbReference>
<feature type="transmembrane region" description="Helical" evidence="4">
    <location>
        <begin position="97"/>
        <end position="120"/>
    </location>
</feature>
<dbReference type="AlphaFoldDB" id="A0A1I4UUY7"/>
<dbReference type="Pfam" id="PF07690">
    <property type="entry name" value="MFS_1"/>
    <property type="match status" value="1"/>
</dbReference>
<evidence type="ECO:0000259" key="5">
    <source>
        <dbReference type="PROSITE" id="PS50850"/>
    </source>
</evidence>
<feature type="transmembrane region" description="Helical" evidence="4">
    <location>
        <begin position="237"/>
        <end position="257"/>
    </location>
</feature>
<dbReference type="PANTHER" id="PTHR23521">
    <property type="entry name" value="TRANSPORTER MFS SUPERFAMILY"/>
    <property type="match status" value="1"/>
</dbReference>
<dbReference type="InterPro" id="IPR011701">
    <property type="entry name" value="MFS"/>
</dbReference>
<keyword evidence="7" id="KW-1185">Reference proteome</keyword>
<keyword evidence="3 4" id="KW-0472">Membrane</keyword>
<feature type="transmembrane region" description="Helical" evidence="4">
    <location>
        <begin position="355"/>
        <end position="373"/>
    </location>
</feature>
<dbReference type="GO" id="GO:0005886">
    <property type="term" value="C:plasma membrane"/>
    <property type="evidence" value="ECO:0007669"/>
    <property type="project" value="TreeGrafter"/>
</dbReference>
<dbReference type="OrthoDB" id="9810614at2"/>
<dbReference type="SUPFAM" id="SSF103473">
    <property type="entry name" value="MFS general substrate transporter"/>
    <property type="match status" value="1"/>
</dbReference>
<dbReference type="PANTHER" id="PTHR23521:SF3">
    <property type="entry name" value="MFS TRANSPORTER"/>
    <property type="match status" value="1"/>
</dbReference>
<feature type="transmembrane region" description="Helical" evidence="4">
    <location>
        <begin position="203"/>
        <end position="225"/>
    </location>
</feature>
<feature type="transmembrane region" description="Helical" evidence="4">
    <location>
        <begin position="43"/>
        <end position="62"/>
    </location>
</feature>
<evidence type="ECO:0000313" key="6">
    <source>
        <dbReference type="EMBL" id="SFM92563.1"/>
    </source>
</evidence>
<dbReference type="Gene3D" id="1.20.1250.20">
    <property type="entry name" value="MFS general substrate transporter like domains"/>
    <property type="match status" value="2"/>
</dbReference>
<dbReference type="RefSeq" id="WP_093391263.1">
    <property type="nucleotide sequence ID" value="NZ_FOTW01000051.1"/>
</dbReference>
<dbReference type="InterPro" id="IPR020846">
    <property type="entry name" value="MFS_dom"/>
</dbReference>
<dbReference type="Proteomes" id="UP000199470">
    <property type="component" value="Unassembled WGS sequence"/>
</dbReference>
<evidence type="ECO:0000256" key="4">
    <source>
        <dbReference type="SAM" id="Phobius"/>
    </source>
</evidence>
<name>A0A1I4UUY7_9BURK</name>
<gene>
    <name evidence="6" type="ORF">SAMN02982985_05815</name>
</gene>
<dbReference type="PROSITE" id="PS50850">
    <property type="entry name" value="MFS"/>
    <property type="match status" value="1"/>
</dbReference>
<keyword evidence="1 4" id="KW-0812">Transmembrane</keyword>
<reference evidence="6 7" key="1">
    <citation type="submission" date="2016-10" db="EMBL/GenBank/DDBJ databases">
        <authorList>
            <person name="de Groot N.N."/>
        </authorList>
    </citation>
    <scope>NUCLEOTIDE SEQUENCE [LARGE SCALE GENOMIC DNA]</scope>
    <source>
        <strain evidence="6 7">ATCC 43154</strain>
    </source>
</reference>
<evidence type="ECO:0000256" key="2">
    <source>
        <dbReference type="ARBA" id="ARBA00022989"/>
    </source>
</evidence>
<feature type="transmembrane region" description="Helical" evidence="4">
    <location>
        <begin position="132"/>
        <end position="154"/>
    </location>
</feature>
<evidence type="ECO:0000256" key="3">
    <source>
        <dbReference type="ARBA" id="ARBA00023136"/>
    </source>
</evidence>
<proteinExistence type="predicted"/>
<feature type="transmembrane region" description="Helical" evidence="4">
    <location>
        <begin position="160"/>
        <end position="182"/>
    </location>
</feature>
<dbReference type="EMBL" id="FOTW01000051">
    <property type="protein sequence ID" value="SFM92563.1"/>
    <property type="molecule type" value="Genomic_DNA"/>
</dbReference>
<protein>
    <submittedName>
        <fullName evidence="6">Predicted arabinose efflux permease, MFS family</fullName>
    </submittedName>
</protein>
<keyword evidence="2 4" id="KW-1133">Transmembrane helix</keyword>